<proteinExistence type="predicted"/>
<comment type="caution">
    <text evidence="10">The sequence shown here is derived from an EMBL/GenBank/DDBJ whole genome shotgun (WGS) entry which is preliminary data.</text>
</comment>
<name>A0ABM8WIJ9_9BURK</name>
<reference evidence="10 11" key="1">
    <citation type="submission" date="2021-08" db="EMBL/GenBank/DDBJ databases">
        <authorList>
            <person name="Peeters C."/>
        </authorList>
    </citation>
    <scope>NUCLEOTIDE SEQUENCE [LARGE SCALE GENOMIC DNA]</scope>
    <source>
        <strain evidence="10 11">LMG 21510</strain>
    </source>
</reference>
<evidence type="ECO:0000256" key="2">
    <source>
        <dbReference type="ARBA" id="ARBA00004236"/>
    </source>
</evidence>
<keyword evidence="5" id="KW-1133">Transmembrane helix</keyword>
<keyword evidence="6" id="KW-0472">Membrane</keyword>
<gene>
    <name evidence="10" type="ORF">LMG21510_00612</name>
</gene>
<dbReference type="PANTHER" id="PTHR37461:SF1">
    <property type="entry name" value="ANTI-SIGMA-K FACTOR RSKA"/>
    <property type="match status" value="1"/>
</dbReference>
<dbReference type="Pfam" id="PF10099">
    <property type="entry name" value="RskA_C"/>
    <property type="match status" value="1"/>
</dbReference>
<keyword evidence="4" id="KW-0812">Transmembrane</keyword>
<evidence type="ECO:0000259" key="9">
    <source>
        <dbReference type="Pfam" id="PF10099"/>
    </source>
</evidence>
<evidence type="ECO:0000256" key="3">
    <source>
        <dbReference type="ARBA" id="ARBA00022475"/>
    </source>
</evidence>
<evidence type="ECO:0000313" key="10">
    <source>
        <dbReference type="EMBL" id="CAG9166980.1"/>
    </source>
</evidence>
<dbReference type="InterPro" id="IPR018764">
    <property type="entry name" value="RskA_C"/>
</dbReference>
<evidence type="ECO:0000256" key="1">
    <source>
        <dbReference type="ARBA" id="ARBA00004167"/>
    </source>
</evidence>
<dbReference type="RefSeq" id="WP_224039549.1">
    <property type="nucleotide sequence ID" value="NZ_CAJZAH010000001.1"/>
</dbReference>
<evidence type="ECO:0000313" key="11">
    <source>
        <dbReference type="Proteomes" id="UP000721236"/>
    </source>
</evidence>
<dbReference type="Proteomes" id="UP000721236">
    <property type="component" value="Unassembled WGS sequence"/>
</dbReference>
<organism evidence="10 11">
    <name type="scientific">Cupriavidus respiraculi</name>
    <dbReference type="NCBI Taxonomy" id="195930"/>
    <lineage>
        <taxon>Bacteria</taxon>
        <taxon>Pseudomonadati</taxon>
        <taxon>Pseudomonadota</taxon>
        <taxon>Betaproteobacteria</taxon>
        <taxon>Burkholderiales</taxon>
        <taxon>Burkholderiaceae</taxon>
        <taxon>Cupriavidus</taxon>
    </lineage>
</organism>
<evidence type="ECO:0000256" key="4">
    <source>
        <dbReference type="ARBA" id="ARBA00022692"/>
    </source>
</evidence>
<dbReference type="Gene3D" id="1.10.10.1320">
    <property type="entry name" value="Anti-sigma factor, zinc-finger domain"/>
    <property type="match status" value="1"/>
</dbReference>
<evidence type="ECO:0000256" key="8">
    <source>
        <dbReference type="ARBA" id="ARBA00030803"/>
    </source>
</evidence>
<evidence type="ECO:0000256" key="6">
    <source>
        <dbReference type="ARBA" id="ARBA00023136"/>
    </source>
</evidence>
<dbReference type="EMBL" id="CAJZAH010000001">
    <property type="protein sequence ID" value="CAG9166980.1"/>
    <property type="molecule type" value="Genomic_DNA"/>
</dbReference>
<accession>A0ABM8WIJ9</accession>
<dbReference type="PANTHER" id="PTHR37461">
    <property type="entry name" value="ANTI-SIGMA-K FACTOR RSKA"/>
    <property type="match status" value="1"/>
</dbReference>
<feature type="domain" description="Anti-sigma K factor RskA C-terminal" evidence="9">
    <location>
        <begin position="112"/>
        <end position="233"/>
    </location>
</feature>
<evidence type="ECO:0000256" key="5">
    <source>
        <dbReference type="ARBA" id="ARBA00022989"/>
    </source>
</evidence>
<keyword evidence="3" id="KW-1003">Cell membrane</keyword>
<dbReference type="InterPro" id="IPR051474">
    <property type="entry name" value="Anti-sigma-K/W_factor"/>
</dbReference>
<evidence type="ECO:0000256" key="7">
    <source>
        <dbReference type="ARBA" id="ARBA00029829"/>
    </source>
</evidence>
<protein>
    <recommendedName>
        <fullName evidence="8">Regulator of SigK</fullName>
    </recommendedName>
    <alternativeName>
        <fullName evidence="7">Sigma-K anti-sigma factor RskA</fullName>
    </alternativeName>
</protein>
<keyword evidence="11" id="KW-1185">Reference proteome</keyword>
<dbReference type="InterPro" id="IPR041916">
    <property type="entry name" value="Anti_sigma_zinc_sf"/>
</dbReference>
<sequence length="243" mass="26454">MSPTTPPTGPDTDDLDHLAGEYVLGTLSQATREAIERRMASEPALAERVRYWEQRLLPLTAMVEPVAPDPATWPRIADSIGTASARKPARRPATQWWTSLPLWRGLAFGGMACALSLALVLGTRLMAPEPAPRFVVVLLDPREKTPGWLVQASAEREIRLIPLQAEDTPPGRALQFWTKADDWPAPVSLGLVQPGETLAVALDRLPPLQPNQLFEITLEPPAGSPTGRPTGPVLYIGRAVKTM</sequence>
<comment type="subcellular location">
    <subcellularLocation>
        <location evidence="2">Cell membrane</location>
    </subcellularLocation>
    <subcellularLocation>
        <location evidence="1">Membrane</location>
        <topology evidence="1">Single-pass membrane protein</topology>
    </subcellularLocation>
</comment>